<dbReference type="Gramene" id="AET6Gv20979200.3">
    <property type="protein sequence ID" value="AET6Gv20979200.3"/>
    <property type="gene ID" value="AET6Gv20979200"/>
</dbReference>
<protein>
    <submittedName>
        <fullName evidence="1">Uncharacterized protein</fullName>
    </submittedName>
</protein>
<evidence type="ECO:0000313" key="1">
    <source>
        <dbReference type="EnsemblPlants" id="AET6Gv20979200.3"/>
    </source>
</evidence>
<evidence type="ECO:0000313" key="2">
    <source>
        <dbReference type="Proteomes" id="UP000015105"/>
    </source>
</evidence>
<reference evidence="2" key="1">
    <citation type="journal article" date="2014" name="Science">
        <title>Ancient hybridizations among the ancestral genomes of bread wheat.</title>
        <authorList>
            <consortium name="International Wheat Genome Sequencing Consortium,"/>
            <person name="Marcussen T."/>
            <person name="Sandve S.R."/>
            <person name="Heier L."/>
            <person name="Spannagl M."/>
            <person name="Pfeifer M."/>
            <person name="Jakobsen K.S."/>
            <person name="Wulff B.B."/>
            <person name="Steuernagel B."/>
            <person name="Mayer K.F."/>
            <person name="Olsen O.A."/>
        </authorList>
    </citation>
    <scope>NUCLEOTIDE SEQUENCE [LARGE SCALE GENOMIC DNA]</scope>
    <source>
        <strain evidence="2">cv. AL8/78</strain>
    </source>
</reference>
<reference evidence="1" key="3">
    <citation type="journal article" date="2017" name="Nature">
        <title>Genome sequence of the progenitor of the wheat D genome Aegilops tauschii.</title>
        <authorList>
            <person name="Luo M.C."/>
            <person name="Gu Y.Q."/>
            <person name="Puiu D."/>
            <person name="Wang H."/>
            <person name="Twardziok S.O."/>
            <person name="Deal K.R."/>
            <person name="Huo N."/>
            <person name="Zhu T."/>
            <person name="Wang L."/>
            <person name="Wang Y."/>
            <person name="McGuire P.E."/>
            <person name="Liu S."/>
            <person name="Long H."/>
            <person name="Ramasamy R.K."/>
            <person name="Rodriguez J.C."/>
            <person name="Van S.L."/>
            <person name="Yuan L."/>
            <person name="Wang Z."/>
            <person name="Xia Z."/>
            <person name="Xiao L."/>
            <person name="Anderson O.D."/>
            <person name="Ouyang S."/>
            <person name="Liang Y."/>
            <person name="Zimin A.V."/>
            <person name="Pertea G."/>
            <person name="Qi P."/>
            <person name="Bennetzen J.L."/>
            <person name="Dai X."/>
            <person name="Dawson M.W."/>
            <person name="Muller H.G."/>
            <person name="Kugler K."/>
            <person name="Rivarola-Duarte L."/>
            <person name="Spannagl M."/>
            <person name="Mayer K.F.X."/>
            <person name="Lu F.H."/>
            <person name="Bevan M.W."/>
            <person name="Leroy P."/>
            <person name="Li P."/>
            <person name="You F.M."/>
            <person name="Sun Q."/>
            <person name="Liu Z."/>
            <person name="Lyons E."/>
            <person name="Wicker T."/>
            <person name="Salzberg S.L."/>
            <person name="Devos K.M."/>
            <person name="Dvorak J."/>
        </authorList>
    </citation>
    <scope>NUCLEOTIDE SEQUENCE [LARGE SCALE GENOMIC DNA]</scope>
    <source>
        <strain evidence="1">cv. AL8/78</strain>
    </source>
</reference>
<name>A0A453Q549_AEGTS</name>
<proteinExistence type="predicted"/>
<organism evidence="1 2">
    <name type="scientific">Aegilops tauschii subsp. strangulata</name>
    <name type="common">Goatgrass</name>
    <dbReference type="NCBI Taxonomy" id="200361"/>
    <lineage>
        <taxon>Eukaryota</taxon>
        <taxon>Viridiplantae</taxon>
        <taxon>Streptophyta</taxon>
        <taxon>Embryophyta</taxon>
        <taxon>Tracheophyta</taxon>
        <taxon>Spermatophyta</taxon>
        <taxon>Magnoliopsida</taxon>
        <taxon>Liliopsida</taxon>
        <taxon>Poales</taxon>
        <taxon>Poaceae</taxon>
        <taxon>BOP clade</taxon>
        <taxon>Pooideae</taxon>
        <taxon>Triticodae</taxon>
        <taxon>Triticeae</taxon>
        <taxon>Triticinae</taxon>
        <taxon>Aegilops</taxon>
    </lineage>
</organism>
<reference evidence="2" key="2">
    <citation type="journal article" date="2017" name="Nat. Plants">
        <title>The Aegilops tauschii genome reveals multiple impacts of transposons.</title>
        <authorList>
            <person name="Zhao G."/>
            <person name="Zou C."/>
            <person name="Li K."/>
            <person name="Wang K."/>
            <person name="Li T."/>
            <person name="Gao L."/>
            <person name="Zhang X."/>
            <person name="Wang H."/>
            <person name="Yang Z."/>
            <person name="Liu X."/>
            <person name="Jiang W."/>
            <person name="Mao L."/>
            <person name="Kong X."/>
            <person name="Jiao Y."/>
            <person name="Jia J."/>
        </authorList>
    </citation>
    <scope>NUCLEOTIDE SEQUENCE [LARGE SCALE GENOMIC DNA]</scope>
    <source>
        <strain evidence="2">cv. AL8/78</strain>
    </source>
</reference>
<dbReference type="AlphaFoldDB" id="A0A453Q549"/>
<sequence>MSYDIENIIDDFGGKIVEKNEMEGLAKKTVRFLKTFRARYQIAGQIEGINKLVLETSDRRNRYQIVTPPP</sequence>
<keyword evidence="2" id="KW-1185">Reference proteome</keyword>
<dbReference type="Proteomes" id="UP000015105">
    <property type="component" value="Chromosome 6D"/>
</dbReference>
<reference evidence="1" key="4">
    <citation type="submission" date="2019-03" db="UniProtKB">
        <authorList>
            <consortium name="EnsemblPlants"/>
        </authorList>
    </citation>
    <scope>IDENTIFICATION</scope>
</reference>
<reference evidence="1" key="5">
    <citation type="journal article" date="2021" name="G3 (Bethesda)">
        <title>Aegilops tauschii genome assembly Aet v5.0 features greater sequence contiguity and improved annotation.</title>
        <authorList>
            <person name="Wang L."/>
            <person name="Zhu T."/>
            <person name="Rodriguez J.C."/>
            <person name="Deal K.R."/>
            <person name="Dubcovsky J."/>
            <person name="McGuire P.E."/>
            <person name="Lux T."/>
            <person name="Spannagl M."/>
            <person name="Mayer K.F.X."/>
            <person name="Baldrich P."/>
            <person name="Meyers B.C."/>
            <person name="Huo N."/>
            <person name="Gu Y.Q."/>
            <person name="Zhou H."/>
            <person name="Devos K.M."/>
            <person name="Bennetzen J.L."/>
            <person name="Unver T."/>
            <person name="Budak H."/>
            <person name="Gulick P.J."/>
            <person name="Galiba G."/>
            <person name="Kalapos B."/>
            <person name="Nelson D.R."/>
            <person name="Li P."/>
            <person name="You F.M."/>
            <person name="Luo M.C."/>
            <person name="Dvorak J."/>
        </authorList>
    </citation>
    <scope>NUCLEOTIDE SEQUENCE [LARGE SCALE GENOMIC DNA]</scope>
    <source>
        <strain evidence="1">cv. AL8/78</strain>
    </source>
</reference>
<dbReference type="EnsemblPlants" id="AET6Gv20979200.3">
    <property type="protein sequence ID" value="AET6Gv20979200.3"/>
    <property type="gene ID" value="AET6Gv20979200"/>
</dbReference>
<accession>A0A453Q549</accession>